<sequence>MPEIMLRRNDQGQLLCYVPKKDLEAVVNGIEFDGDEQWGGTLSLANGERFFLTPLPARPKLPLTARVSKL</sequence>
<evidence type="ECO:0000313" key="1">
    <source>
        <dbReference type="EMBL" id="GAB0056265.1"/>
    </source>
</evidence>
<reference evidence="1 2" key="1">
    <citation type="submission" date="2024-09" db="EMBL/GenBank/DDBJ databases">
        <title>Draft genome sequence of Candidatus Magnetaquicoccaceae bacterium FCR-1.</title>
        <authorList>
            <person name="Shimoshige H."/>
            <person name="Shimamura S."/>
            <person name="Taoka A."/>
            <person name="Kobayashi H."/>
            <person name="Maekawa T."/>
        </authorList>
    </citation>
    <scope>NUCLEOTIDE SEQUENCE [LARGE SCALE GENOMIC DNA]</scope>
    <source>
        <strain evidence="1 2">FCR-1</strain>
    </source>
</reference>
<organism evidence="1 2">
    <name type="scientific">Candidatus Magnetaquiglobus chichijimensis</name>
    <dbReference type="NCBI Taxonomy" id="3141448"/>
    <lineage>
        <taxon>Bacteria</taxon>
        <taxon>Pseudomonadati</taxon>
        <taxon>Pseudomonadota</taxon>
        <taxon>Magnetococcia</taxon>
        <taxon>Magnetococcales</taxon>
        <taxon>Candidatus Magnetaquicoccaceae</taxon>
        <taxon>Candidatus Magnetaquiglobus</taxon>
    </lineage>
</organism>
<dbReference type="RefSeq" id="WP_420903978.1">
    <property type="nucleotide sequence ID" value="NZ_BAAFGK010000002.1"/>
</dbReference>
<dbReference type="NCBIfam" id="TIGR02934">
    <property type="entry name" value="nifT_nitrog"/>
    <property type="match status" value="1"/>
</dbReference>
<accession>A0ABQ0C5V6</accession>
<gene>
    <name evidence="1" type="ORF">SIID45300_00570</name>
</gene>
<dbReference type="InterPro" id="IPR009727">
    <property type="entry name" value="NifT"/>
</dbReference>
<dbReference type="Gene3D" id="2.40.50.240">
    <property type="entry name" value="NifT/FixU-like"/>
    <property type="match status" value="1"/>
</dbReference>
<keyword evidence="2" id="KW-1185">Reference proteome</keyword>
<name>A0ABQ0C5V6_9PROT</name>
<evidence type="ECO:0008006" key="3">
    <source>
        <dbReference type="Google" id="ProtNLM"/>
    </source>
</evidence>
<comment type="caution">
    <text evidence="1">The sequence shown here is derived from an EMBL/GenBank/DDBJ whole genome shotgun (WGS) entry which is preliminary data.</text>
</comment>
<dbReference type="Pfam" id="PF06988">
    <property type="entry name" value="NifT"/>
    <property type="match status" value="1"/>
</dbReference>
<dbReference type="InterPro" id="IPR024044">
    <property type="entry name" value="NifT/FixU_barrel-like_dom_sf"/>
</dbReference>
<dbReference type="Proteomes" id="UP001628193">
    <property type="component" value="Unassembled WGS sequence"/>
</dbReference>
<dbReference type="EMBL" id="BAAFGK010000002">
    <property type="protein sequence ID" value="GAB0056265.1"/>
    <property type="molecule type" value="Genomic_DNA"/>
</dbReference>
<dbReference type="SUPFAM" id="SSF159203">
    <property type="entry name" value="NifT/FixU-like"/>
    <property type="match status" value="1"/>
</dbReference>
<protein>
    <recommendedName>
        <fullName evidence="3">Nitrogen fixation protein NifT</fullName>
    </recommendedName>
</protein>
<evidence type="ECO:0000313" key="2">
    <source>
        <dbReference type="Proteomes" id="UP001628193"/>
    </source>
</evidence>
<proteinExistence type="predicted"/>